<protein>
    <recommendedName>
        <fullName evidence="1">Polymerase beta nucleotidyltransferase domain-containing protein</fullName>
    </recommendedName>
</protein>
<dbReference type="KEGG" id="paco:AACT_2288"/>
<dbReference type="Proteomes" id="UP000503483">
    <property type="component" value="Chromosome"/>
</dbReference>
<dbReference type="InterPro" id="IPR043519">
    <property type="entry name" value="NT_sf"/>
</dbReference>
<feature type="domain" description="Polymerase beta nucleotidyltransferase" evidence="1">
    <location>
        <begin position="6"/>
        <end position="73"/>
    </location>
</feature>
<evidence type="ECO:0000313" key="2">
    <source>
        <dbReference type="EMBL" id="QKE29409.1"/>
    </source>
</evidence>
<accession>A0A6M8EMU8</accession>
<dbReference type="InterPro" id="IPR041633">
    <property type="entry name" value="Polbeta"/>
</dbReference>
<dbReference type="SUPFAM" id="SSF81301">
    <property type="entry name" value="Nucleotidyltransferase"/>
    <property type="match status" value="1"/>
</dbReference>
<dbReference type="Gene3D" id="3.30.460.10">
    <property type="entry name" value="Beta Polymerase, domain 2"/>
    <property type="match status" value="1"/>
</dbReference>
<dbReference type="RefSeq" id="WP_172127090.1">
    <property type="nucleotide sequence ID" value="NZ_CP042652.1"/>
</dbReference>
<dbReference type="Pfam" id="PF18765">
    <property type="entry name" value="Polbeta"/>
    <property type="match status" value="1"/>
</dbReference>
<keyword evidence="3" id="KW-1185">Reference proteome</keyword>
<reference evidence="2 3" key="1">
    <citation type="submission" date="2019-08" db="EMBL/GenBank/DDBJ databases">
        <title>Complete genome sequence of Arcobacter acticola.</title>
        <authorList>
            <person name="Miller W."/>
        </authorList>
    </citation>
    <scope>NUCLEOTIDE SEQUENCE [LARGE SCALE GENOMIC DNA]</scope>
    <source>
        <strain evidence="2 3">KCTC 52212</strain>
    </source>
</reference>
<proteinExistence type="predicted"/>
<name>A0A6M8EMU8_9BACT</name>
<evidence type="ECO:0000313" key="3">
    <source>
        <dbReference type="Proteomes" id="UP000503483"/>
    </source>
</evidence>
<evidence type="ECO:0000259" key="1">
    <source>
        <dbReference type="Pfam" id="PF18765"/>
    </source>
</evidence>
<dbReference type="EMBL" id="CP042652">
    <property type="protein sequence ID" value="QKE29409.1"/>
    <property type="molecule type" value="Genomic_DNA"/>
</dbReference>
<sequence>MTVVGILKVLKSYSYSDDIYLFGSILKNKNVIYDIDLLILYESQDELLKKKNDLNQLSVYYPLDIYYMSLDEEIELDFINKVGAVQLKDIKIGKFKDIK</sequence>
<dbReference type="AlphaFoldDB" id="A0A6M8EMU8"/>
<organism evidence="2 3">
    <name type="scientific">Arcobacter acticola</name>
    <dbReference type="NCBI Taxonomy" id="1849015"/>
    <lineage>
        <taxon>Bacteria</taxon>
        <taxon>Pseudomonadati</taxon>
        <taxon>Campylobacterota</taxon>
        <taxon>Epsilonproteobacteria</taxon>
        <taxon>Campylobacterales</taxon>
        <taxon>Arcobacteraceae</taxon>
        <taxon>Arcobacter</taxon>
    </lineage>
</organism>
<gene>
    <name evidence="2" type="ORF">AACT_2288</name>
</gene>